<organism evidence="1 2">
    <name type="scientific">Granulibacter bethesdensis</name>
    <dbReference type="NCBI Taxonomy" id="364410"/>
    <lineage>
        <taxon>Bacteria</taxon>
        <taxon>Pseudomonadati</taxon>
        <taxon>Pseudomonadota</taxon>
        <taxon>Alphaproteobacteria</taxon>
        <taxon>Acetobacterales</taxon>
        <taxon>Acetobacteraceae</taxon>
        <taxon>Granulibacter</taxon>
    </lineage>
</organism>
<dbReference type="AlphaFoldDB" id="A0AAN0RFY0"/>
<accession>A0AAN0RFY0</accession>
<protein>
    <submittedName>
        <fullName evidence="1">Uncharacterized protein</fullName>
    </submittedName>
</protein>
<reference evidence="2" key="1">
    <citation type="submission" date="2012-06" db="EMBL/GenBank/DDBJ databases">
        <title>Genome analysis of multiple Granulibacter bethesdensis isolates demonstrates substantial genome diversity.</title>
        <authorList>
            <person name="Greenberg D.E."/>
            <person name="Porcella S.F."/>
            <person name="Zarember K."/>
            <person name="Zelazny A.M."/>
            <person name="Bruno D."/>
            <person name="Martens C."/>
            <person name="Barbian K.D."/>
            <person name="Jaske E."/>
            <person name="Holland S.M."/>
        </authorList>
    </citation>
    <scope>NUCLEOTIDE SEQUENCE [LARGE SCALE GENOMIC DNA]</scope>
    <source>
        <strain evidence="2">CGDNIH3</strain>
    </source>
</reference>
<dbReference type="EMBL" id="CP003181">
    <property type="protein sequence ID" value="AHJ64277.1"/>
    <property type="molecule type" value="Genomic_DNA"/>
</dbReference>
<sequence length="111" mass="11793">MCSPFKCESLSIAISGGRLIRVWAMFPPIRTVLAPAGTSVVRPVFVPLGREEQIDKKMFCSAKPPARRKGTPGRPAIKGLARRLEARGKRGVAWFPLAVGAVGTGGPTAPI</sequence>
<evidence type="ECO:0000313" key="1">
    <source>
        <dbReference type="EMBL" id="AHJ64277.1"/>
    </source>
</evidence>
<name>A0AAN0RFY0_9PROT</name>
<dbReference type="KEGG" id="gbc:GbCGDNIH3_5111"/>
<proteinExistence type="predicted"/>
<evidence type="ECO:0000313" key="2">
    <source>
        <dbReference type="Proteomes" id="UP000019438"/>
    </source>
</evidence>
<gene>
    <name evidence="1" type="ORF">GbCGDNIH3_5111</name>
</gene>
<dbReference type="Proteomes" id="UP000019438">
    <property type="component" value="Chromosome"/>
</dbReference>